<proteinExistence type="predicted"/>
<protein>
    <submittedName>
        <fullName evidence="3">Uncharacterized protein</fullName>
    </submittedName>
</protein>
<evidence type="ECO:0000256" key="1">
    <source>
        <dbReference type="SAM" id="MobiDB-lite"/>
    </source>
</evidence>
<feature type="transmembrane region" description="Helical" evidence="2">
    <location>
        <begin position="228"/>
        <end position="249"/>
    </location>
</feature>
<dbReference type="AlphaFoldDB" id="A0AAV6VVP4"/>
<dbReference type="PANTHER" id="PTHR33444:SF7">
    <property type="entry name" value="TRANSMEMBRANE PROTEIN 272"/>
    <property type="match status" value="1"/>
</dbReference>
<feature type="transmembrane region" description="Helical" evidence="2">
    <location>
        <begin position="154"/>
        <end position="177"/>
    </location>
</feature>
<dbReference type="Proteomes" id="UP000827092">
    <property type="component" value="Unassembled WGS sequence"/>
</dbReference>
<sequence length="311" mass="35351">MEESKISAKGDSHQIDTSEPETDKPVGTSRYEPTTKADVTEPHEIEGDTSEVSKRNDNPENNSDSEDNFQEEHPEKEEEETKVPLMQEDTVDIKLEGEDTPTLPISKKNKDVEPHKKKPPIYLFPITRMRLAWTGSSSICDFVLKATLIIFSTLGWMFCVGGLPFVSLAMLIIGIIYIDDCTVQPNIPVYLVVSGVFGTVQHAMSLWTKYIPKDSQGRLKVFRSYCRVIDGVISIFLTIWFVLGCIWVYGVKEVEFKETYKLEYCNKTLYYFAFWVMNISFIVLSLLIVLSLCCILCIVSSPRDEEKGIVQ</sequence>
<evidence type="ECO:0000313" key="4">
    <source>
        <dbReference type="Proteomes" id="UP000827092"/>
    </source>
</evidence>
<name>A0AAV6VVP4_9ARAC</name>
<feature type="compositionally biased region" description="Basic and acidic residues" evidence="1">
    <location>
        <begin position="70"/>
        <end position="82"/>
    </location>
</feature>
<feature type="transmembrane region" description="Helical" evidence="2">
    <location>
        <begin position="269"/>
        <end position="299"/>
    </location>
</feature>
<feature type="transmembrane region" description="Helical" evidence="2">
    <location>
        <begin position="189"/>
        <end position="207"/>
    </location>
</feature>
<evidence type="ECO:0000313" key="3">
    <source>
        <dbReference type="EMBL" id="KAG8199876.1"/>
    </source>
</evidence>
<keyword evidence="2" id="KW-1133">Transmembrane helix</keyword>
<feature type="region of interest" description="Disordered" evidence="1">
    <location>
        <begin position="1"/>
        <end position="87"/>
    </location>
</feature>
<gene>
    <name evidence="3" type="ORF">JTE90_015867</name>
</gene>
<keyword evidence="2" id="KW-0812">Transmembrane</keyword>
<organism evidence="3 4">
    <name type="scientific">Oedothorax gibbosus</name>
    <dbReference type="NCBI Taxonomy" id="931172"/>
    <lineage>
        <taxon>Eukaryota</taxon>
        <taxon>Metazoa</taxon>
        <taxon>Ecdysozoa</taxon>
        <taxon>Arthropoda</taxon>
        <taxon>Chelicerata</taxon>
        <taxon>Arachnida</taxon>
        <taxon>Araneae</taxon>
        <taxon>Araneomorphae</taxon>
        <taxon>Entelegynae</taxon>
        <taxon>Araneoidea</taxon>
        <taxon>Linyphiidae</taxon>
        <taxon>Erigoninae</taxon>
        <taxon>Oedothorax</taxon>
    </lineage>
</organism>
<dbReference type="EMBL" id="JAFNEN010000023">
    <property type="protein sequence ID" value="KAG8199876.1"/>
    <property type="molecule type" value="Genomic_DNA"/>
</dbReference>
<keyword evidence="4" id="KW-1185">Reference proteome</keyword>
<comment type="caution">
    <text evidence="3">The sequence shown here is derived from an EMBL/GenBank/DDBJ whole genome shotgun (WGS) entry which is preliminary data.</text>
</comment>
<reference evidence="3 4" key="1">
    <citation type="journal article" date="2022" name="Nat. Ecol. Evol.">
        <title>A masculinizing supergene underlies an exaggerated male reproductive morph in a spider.</title>
        <authorList>
            <person name="Hendrickx F."/>
            <person name="De Corte Z."/>
            <person name="Sonet G."/>
            <person name="Van Belleghem S.M."/>
            <person name="Kostlbacher S."/>
            <person name="Vangestel C."/>
        </authorList>
    </citation>
    <scope>NUCLEOTIDE SEQUENCE [LARGE SCALE GENOMIC DNA]</scope>
    <source>
        <strain evidence="3">W744_W776</strain>
    </source>
</reference>
<dbReference type="InterPro" id="IPR040350">
    <property type="entry name" value="TMEM272"/>
</dbReference>
<keyword evidence="2" id="KW-0472">Membrane</keyword>
<feature type="compositionally biased region" description="Basic and acidic residues" evidence="1">
    <location>
        <begin position="1"/>
        <end position="24"/>
    </location>
</feature>
<accession>A0AAV6VVP4</accession>
<dbReference type="PANTHER" id="PTHR33444">
    <property type="entry name" value="SI:DKEY-19B23.12-RELATED"/>
    <property type="match status" value="1"/>
</dbReference>
<evidence type="ECO:0000256" key="2">
    <source>
        <dbReference type="SAM" id="Phobius"/>
    </source>
</evidence>
<feature type="compositionally biased region" description="Basic and acidic residues" evidence="1">
    <location>
        <begin position="33"/>
        <end position="58"/>
    </location>
</feature>